<reference evidence="3 4" key="1">
    <citation type="submission" date="2018-03" db="EMBL/GenBank/DDBJ databases">
        <title>Adhaeribacter sp. HMF7605 Genome sequencing and assembly.</title>
        <authorList>
            <person name="Kang H."/>
            <person name="Kang J."/>
            <person name="Cha I."/>
            <person name="Kim H."/>
            <person name="Joh K."/>
        </authorList>
    </citation>
    <scope>NUCLEOTIDE SEQUENCE [LARGE SCALE GENOMIC DNA]</scope>
    <source>
        <strain evidence="3 4">HMF7605</strain>
    </source>
</reference>
<name>A0A2T2YBM2_9BACT</name>
<evidence type="ECO:0000313" key="4">
    <source>
        <dbReference type="Proteomes" id="UP000240357"/>
    </source>
</evidence>
<dbReference type="Pfam" id="PF00534">
    <property type="entry name" value="Glycos_transf_1"/>
    <property type="match status" value="1"/>
</dbReference>
<evidence type="ECO:0000259" key="2">
    <source>
        <dbReference type="Pfam" id="PF00534"/>
    </source>
</evidence>
<dbReference type="PANTHER" id="PTHR46401">
    <property type="entry name" value="GLYCOSYLTRANSFERASE WBBK-RELATED"/>
    <property type="match status" value="1"/>
</dbReference>
<protein>
    <recommendedName>
        <fullName evidence="2">Glycosyl transferase family 1 domain-containing protein</fullName>
    </recommendedName>
</protein>
<dbReference type="SUPFAM" id="SSF53756">
    <property type="entry name" value="UDP-Glycosyltransferase/glycogen phosphorylase"/>
    <property type="match status" value="1"/>
</dbReference>
<dbReference type="AlphaFoldDB" id="A0A2T2YBM2"/>
<dbReference type="RefSeq" id="WP_106926955.1">
    <property type="nucleotide sequence ID" value="NZ_PYFT01000001.1"/>
</dbReference>
<dbReference type="Proteomes" id="UP000240357">
    <property type="component" value="Unassembled WGS sequence"/>
</dbReference>
<feature type="domain" description="Glycosyl transferase family 1" evidence="2">
    <location>
        <begin position="243"/>
        <end position="393"/>
    </location>
</feature>
<sequence>MAGEKKAKNMKCIWIIDPYTDIPELNWRDSRYLLIARFLSNAGYNVHLFISNFSHKDKTYVNDQKQIRLNSNLNIVLVETTGYEHHISFKRIKYEQTFAKGVAANPNNIPPPAIVILKEPAIFMYSFLKSFIQEAKAKLILDIIDLWPESFEVKLPKLIRKYSKVIFWPFYNRRKNIYLNASAVTAVSPDYLEQVLQYNKKIAGEVVYWGCDVPSLEKEMQDADGSLLTQLHLPEKGSNIWGIYAGTLGEGYDIPSILETAKKMQVSAPNLKFLIAGKGPLLENVKSAAKASSNIIYLGSLPTKTLYKLFSFCDFGFSTYADGSAVSMPIKCYDYFAAGLPLINSLGRNLEHLVTTRKLGYQYKAADVDSLVNAITLLLNSDLQQMKSRCKEVGTEFTNSVQYGKYIKVVRNVENLGWSN</sequence>
<evidence type="ECO:0000313" key="3">
    <source>
        <dbReference type="EMBL" id="PSR52886.1"/>
    </source>
</evidence>
<organism evidence="3 4">
    <name type="scientific">Adhaeribacter arboris</name>
    <dbReference type="NCBI Taxonomy" id="2072846"/>
    <lineage>
        <taxon>Bacteria</taxon>
        <taxon>Pseudomonadati</taxon>
        <taxon>Bacteroidota</taxon>
        <taxon>Cytophagia</taxon>
        <taxon>Cytophagales</taxon>
        <taxon>Hymenobacteraceae</taxon>
        <taxon>Adhaeribacter</taxon>
    </lineage>
</organism>
<dbReference type="EMBL" id="PYFT01000001">
    <property type="protein sequence ID" value="PSR52886.1"/>
    <property type="molecule type" value="Genomic_DNA"/>
</dbReference>
<proteinExistence type="predicted"/>
<evidence type="ECO:0000256" key="1">
    <source>
        <dbReference type="ARBA" id="ARBA00022679"/>
    </source>
</evidence>
<dbReference type="Gene3D" id="3.40.50.2000">
    <property type="entry name" value="Glycogen Phosphorylase B"/>
    <property type="match status" value="2"/>
</dbReference>
<dbReference type="GO" id="GO:0009103">
    <property type="term" value="P:lipopolysaccharide biosynthetic process"/>
    <property type="evidence" value="ECO:0007669"/>
    <property type="project" value="TreeGrafter"/>
</dbReference>
<comment type="caution">
    <text evidence="3">The sequence shown here is derived from an EMBL/GenBank/DDBJ whole genome shotgun (WGS) entry which is preliminary data.</text>
</comment>
<accession>A0A2T2YBM2</accession>
<keyword evidence="1" id="KW-0808">Transferase</keyword>
<gene>
    <name evidence="3" type="ORF">AHMF7605_04770</name>
</gene>
<dbReference type="OrthoDB" id="9811902at2"/>
<dbReference type="PANTHER" id="PTHR46401:SF2">
    <property type="entry name" value="GLYCOSYLTRANSFERASE WBBK-RELATED"/>
    <property type="match status" value="1"/>
</dbReference>
<keyword evidence="4" id="KW-1185">Reference proteome</keyword>
<dbReference type="InterPro" id="IPR001296">
    <property type="entry name" value="Glyco_trans_1"/>
</dbReference>
<dbReference type="GO" id="GO:0016757">
    <property type="term" value="F:glycosyltransferase activity"/>
    <property type="evidence" value="ECO:0007669"/>
    <property type="project" value="InterPro"/>
</dbReference>